<dbReference type="NCBIfam" id="NF007031">
    <property type="entry name" value="PRK09496.1-2"/>
    <property type="match status" value="1"/>
</dbReference>
<evidence type="ECO:0000259" key="8">
    <source>
        <dbReference type="PROSITE" id="PS51202"/>
    </source>
</evidence>
<feature type="domain" description="RCK C-terminal" evidence="8">
    <location>
        <begin position="367"/>
        <end position="447"/>
    </location>
</feature>
<keyword evidence="2" id="KW-0813">Transport</keyword>
<dbReference type="InterPro" id="IPR036721">
    <property type="entry name" value="RCK_C_sf"/>
</dbReference>
<keyword evidence="4" id="KW-0630">Potassium</keyword>
<evidence type="ECO:0000259" key="7">
    <source>
        <dbReference type="PROSITE" id="PS51201"/>
    </source>
</evidence>
<dbReference type="PANTHER" id="PTHR43833:SF5">
    <property type="entry name" value="TRK SYSTEM POTASSIUM UPTAKE PROTEIN TRKA"/>
    <property type="match status" value="1"/>
</dbReference>
<dbReference type="EMBL" id="CP071793">
    <property type="protein sequence ID" value="QTD48099.1"/>
    <property type="molecule type" value="Genomic_DNA"/>
</dbReference>
<dbReference type="KEGG" id="scor:J3U87_21145"/>
<dbReference type="PRINTS" id="PR00335">
    <property type="entry name" value="KUPTAKETRKA"/>
</dbReference>
<dbReference type="Pfam" id="PF02080">
    <property type="entry name" value="TrkA_C"/>
    <property type="match status" value="2"/>
</dbReference>
<dbReference type="SUPFAM" id="SSF116726">
    <property type="entry name" value="TrkA C-terminal domain-like"/>
    <property type="match status" value="2"/>
</dbReference>
<organism evidence="9 10">
    <name type="scientific">Sulfidibacter corallicola</name>
    <dbReference type="NCBI Taxonomy" id="2818388"/>
    <lineage>
        <taxon>Bacteria</taxon>
        <taxon>Pseudomonadati</taxon>
        <taxon>Acidobacteriota</taxon>
        <taxon>Holophagae</taxon>
        <taxon>Acanthopleuribacterales</taxon>
        <taxon>Acanthopleuribacteraceae</taxon>
        <taxon>Sulfidibacter</taxon>
    </lineage>
</organism>
<dbReference type="PROSITE" id="PS51202">
    <property type="entry name" value="RCK_C"/>
    <property type="match status" value="2"/>
</dbReference>
<evidence type="ECO:0000256" key="4">
    <source>
        <dbReference type="ARBA" id="ARBA00022958"/>
    </source>
</evidence>
<dbReference type="RefSeq" id="WP_237377760.1">
    <property type="nucleotide sequence ID" value="NZ_CP071793.1"/>
</dbReference>
<evidence type="ECO:0000256" key="1">
    <source>
        <dbReference type="ARBA" id="ARBA00017378"/>
    </source>
</evidence>
<proteinExistence type="predicted"/>
<feature type="domain" description="RCK N-terminal" evidence="7">
    <location>
        <begin position="230"/>
        <end position="348"/>
    </location>
</feature>
<dbReference type="NCBIfam" id="NF007032">
    <property type="entry name" value="PRK09496.1-4"/>
    <property type="match status" value="1"/>
</dbReference>
<dbReference type="NCBIfam" id="NF007039">
    <property type="entry name" value="PRK09496.3-2"/>
    <property type="match status" value="1"/>
</dbReference>
<dbReference type="SUPFAM" id="SSF51735">
    <property type="entry name" value="NAD(P)-binding Rossmann-fold domains"/>
    <property type="match status" value="2"/>
</dbReference>
<dbReference type="Pfam" id="PF02254">
    <property type="entry name" value="TrkA_N"/>
    <property type="match status" value="2"/>
</dbReference>
<dbReference type="Gene3D" id="3.30.70.1450">
    <property type="entry name" value="Regulator of K+ conductance, C-terminal domain"/>
    <property type="match status" value="2"/>
</dbReference>
<evidence type="ECO:0000313" key="9">
    <source>
        <dbReference type="EMBL" id="QTD48099.1"/>
    </source>
</evidence>
<dbReference type="PROSITE" id="PS51201">
    <property type="entry name" value="RCK_N"/>
    <property type="match status" value="2"/>
</dbReference>
<dbReference type="GO" id="GO:0005886">
    <property type="term" value="C:plasma membrane"/>
    <property type="evidence" value="ECO:0007669"/>
    <property type="project" value="InterPro"/>
</dbReference>
<dbReference type="AlphaFoldDB" id="A0A8A4TDC9"/>
<keyword evidence="3" id="KW-0633">Potassium transport</keyword>
<keyword evidence="10" id="KW-1185">Reference proteome</keyword>
<dbReference type="NCBIfam" id="NF007041">
    <property type="entry name" value="PRK09496.3-4"/>
    <property type="match status" value="1"/>
</dbReference>
<evidence type="ECO:0000256" key="5">
    <source>
        <dbReference type="ARBA" id="ARBA00023027"/>
    </source>
</evidence>
<name>A0A8A4TDC9_SULCO</name>
<dbReference type="Gene3D" id="3.40.50.720">
    <property type="entry name" value="NAD(P)-binding Rossmann-like Domain"/>
    <property type="match status" value="2"/>
</dbReference>
<dbReference type="InterPro" id="IPR006036">
    <property type="entry name" value="K_uptake_TrkA"/>
</dbReference>
<protein>
    <recommendedName>
        <fullName evidence="1">Trk system potassium uptake protein TrkA</fullName>
    </recommendedName>
</protein>
<reference evidence="9" key="1">
    <citation type="submission" date="2021-03" db="EMBL/GenBank/DDBJ databases">
        <title>Acanthopleuribacteraceae sp. M133.</title>
        <authorList>
            <person name="Wang G."/>
        </authorList>
    </citation>
    <scope>NUCLEOTIDE SEQUENCE</scope>
    <source>
        <strain evidence="9">M133</strain>
    </source>
</reference>
<dbReference type="InterPro" id="IPR050721">
    <property type="entry name" value="Trk_Ktr_HKT_K-transport"/>
</dbReference>
<keyword evidence="6" id="KW-0406">Ion transport</keyword>
<evidence type="ECO:0000256" key="2">
    <source>
        <dbReference type="ARBA" id="ARBA00022448"/>
    </source>
</evidence>
<dbReference type="InterPro" id="IPR003148">
    <property type="entry name" value="RCK_N"/>
</dbReference>
<dbReference type="InterPro" id="IPR006037">
    <property type="entry name" value="RCK_C"/>
</dbReference>
<feature type="domain" description="RCK N-terminal" evidence="7">
    <location>
        <begin position="1"/>
        <end position="121"/>
    </location>
</feature>
<sequence>MRIIIVGAGAVGSHLADQLSKEHHDVTVIEENKERMQRLQDALDILVIQGNGASPKTLQSAGIENCDLMMALTNQDEINIVASLTACKSKVPFKIARVSNMDYYLLDNWLSEDDLGVDLLVNPEFECALQIRNLLAVPGASDVAEFGGGEGIMVGLKVEPGAPCVGETLSEIMLKQDRDYFLIGSISRRGRTLIPTGQTRLETGDQVFIFCLRSSLDDVYEFCGQKRKQVKRVMILGGSKVAVYLCKMLEKQRIRATLIENDEETAEHLAEELDQTLIIQGEPTNVEMWDLEGIGEADAFLALTRDDEENLLSGLIARSKHVPIVIALLEKLEYVPLVNQVGVNTAVSSRLAIVDTILKYVRRGNILSVTTLKGNEAEVIEFTATPRCKLLNTPLKDLPALPEVLFAMIVRGREIFIPTGHTQILEHDRVVVIAGHTSKRRLEELFQ</sequence>
<feature type="domain" description="RCK C-terminal" evidence="8">
    <location>
        <begin position="141"/>
        <end position="225"/>
    </location>
</feature>
<keyword evidence="5" id="KW-0520">NAD</keyword>
<evidence type="ECO:0000256" key="3">
    <source>
        <dbReference type="ARBA" id="ARBA00022538"/>
    </source>
</evidence>
<accession>A0A8A4TDC9</accession>
<evidence type="ECO:0000313" key="10">
    <source>
        <dbReference type="Proteomes" id="UP000663929"/>
    </source>
</evidence>
<dbReference type="PANTHER" id="PTHR43833">
    <property type="entry name" value="POTASSIUM CHANNEL PROTEIN 2-RELATED-RELATED"/>
    <property type="match status" value="1"/>
</dbReference>
<dbReference type="Proteomes" id="UP000663929">
    <property type="component" value="Chromosome"/>
</dbReference>
<dbReference type="GO" id="GO:0015079">
    <property type="term" value="F:potassium ion transmembrane transporter activity"/>
    <property type="evidence" value="ECO:0007669"/>
    <property type="project" value="InterPro"/>
</dbReference>
<gene>
    <name evidence="9" type="primary">trkA</name>
    <name evidence="9" type="ORF">J3U87_21145</name>
</gene>
<dbReference type="InterPro" id="IPR036291">
    <property type="entry name" value="NAD(P)-bd_dom_sf"/>
</dbReference>
<evidence type="ECO:0000256" key="6">
    <source>
        <dbReference type="ARBA" id="ARBA00023065"/>
    </source>
</evidence>